<dbReference type="AlphaFoldDB" id="A0A0E9Q439"/>
<name>A0A0E9Q439_ANGAN</name>
<reference evidence="1" key="1">
    <citation type="submission" date="2014-11" db="EMBL/GenBank/DDBJ databases">
        <authorList>
            <person name="Amaro Gonzalez C."/>
        </authorList>
    </citation>
    <scope>NUCLEOTIDE SEQUENCE</scope>
</reference>
<proteinExistence type="predicted"/>
<protein>
    <submittedName>
        <fullName evidence="1">Uncharacterized protein</fullName>
    </submittedName>
</protein>
<dbReference type="EMBL" id="GBXM01097462">
    <property type="protein sequence ID" value="JAH11115.1"/>
    <property type="molecule type" value="Transcribed_RNA"/>
</dbReference>
<sequence length="47" mass="5141">MNFLNCLPSRTVLMVKCHDCRSCSLNTFMGECGRLQPQGLTPPAAAK</sequence>
<accession>A0A0E9Q439</accession>
<organism evidence="1">
    <name type="scientific">Anguilla anguilla</name>
    <name type="common">European freshwater eel</name>
    <name type="synonym">Muraena anguilla</name>
    <dbReference type="NCBI Taxonomy" id="7936"/>
    <lineage>
        <taxon>Eukaryota</taxon>
        <taxon>Metazoa</taxon>
        <taxon>Chordata</taxon>
        <taxon>Craniata</taxon>
        <taxon>Vertebrata</taxon>
        <taxon>Euteleostomi</taxon>
        <taxon>Actinopterygii</taxon>
        <taxon>Neopterygii</taxon>
        <taxon>Teleostei</taxon>
        <taxon>Anguilliformes</taxon>
        <taxon>Anguillidae</taxon>
        <taxon>Anguilla</taxon>
    </lineage>
</organism>
<evidence type="ECO:0000313" key="1">
    <source>
        <dbReference type="EMBL" id="JAH11115.1"/>
    </source>
</evidence>
<reference evidence="1" key="2">
    <citation type="journal article" date="2015" name="Fish Shellfish Immunol.">
        <title>Early steps in the European eel (Anguilla anguilla)-Vibrio vulnificus interaction in the gills: Role of the RtxA13 toxin.</title>
        <authorList>
            <person name="Callol A."/>
            <person name="Pajuelo D."/>
            <person name="Ebbesson L."/>
            <person name="Teles M."/>
            <person name="MacKenzie S."/>
            <person name="Amaro C."/>
        </authorList>
    </citation>
    <scope>NUCLEOTIDE SEQUENCE</scope>
</reference>